<reference evidence="3" key="1">
    <citation type="submission" date="2016-11" db="EMBL/GenBank/DDBJ databases">
        <authorList>
            <person name="Varghese N."/>
            <person name="Submissions S."/>
        </authorList>
    </citation>
    <scope>NUCLEOTIDE SEQUENCE [LARGE SCALE GENOMIC DNA]</scope>
    <source>
        <strain evidence="3">DSM 22623</strain>
    </source>
</reference>
<dbReference type="InterPro" id="IPR011008">
    <property type="entry name" value="Dimeric_a/b-barrel"/>
</dbReference>
<sequence length="100" mass="11171">MSYYSVLDVTPADDKWVADYVAVSGKIVAKHGGKYLARTASHEQIEGNDQPAALRIILEWPSKEAALNFMKDQEYVPHLEARTKGSVSHHYLIEAKDDLA</sequence>
<dbReference type="OrthoDB" id="9806380at2"/>
<name>A0A1M6CFH8_9FLAO</name>
<dbReference type="Gene3D" id="3.30.70.100">
    <property type="match status" value="1"/>
</dbReference>
<dbReference type="EMBL" id="FQYP01000002">
    <property type="protein sequence ID" value="SHI59790.1"/>
    <property type="molecule type" value="Genomic_DNA"/>
</dbReference>
<dbReference type="Pfam" id="PF07045">
    <property type="entry name" value="DUF1330"/>
    <property type="match status" value="1"/>
</dbReference>
<dbReference type="AlphaFoldDB" id="A0A1M6CFH8"/>
<organism evidence="2 3">
    <name type="scientific">Aquimarina spongiae</name>
    <dbReference type="NCBI Taxonomy" id="570521"/>
    <lineage>
        <taxon>Bacteria</taxon>
        <taxon>Pseudomonadati</taxon>
        <taxon>Bacteroidota</taxon>
        <taxon>Flavobacteriia</taxon>
        <taxon>Flavobacteriales</taxon>
        <taxon>Flavobacteriaceae</taxon>
        <taxon>Aquimarina</taxon>
    </lineage>
</organism>
<dbReference type="STRING" id="570521.SAMN04488508_10293"/>
<evidence type="ECO:0000259" key="1">
    <source>
        <dbReference type="Pfam" id="PF07045"/>
    </source>
</evidence>
<evidence type="ECO:0000313" key="2">
    <source>
        <dbReference type="EMBL" id="SHI59790.1"/>
    </source>
</evidence>
<dbReference type="PANTHER" id="PTHR41521">
    <property type="match status" value="1"/>
</dbReference>
<gene>
    <name evidence="2" type="ORF">SAMN04488508_10293</name>
</gene>
<dbReference type="InterPro" id="IPR010753">
    <property type="entry name" value="DUF1330"/>
</dbReference>
<feature type="domain" description="DUF1330" evidence="1">
    <location>
        <begin position="4"/>
        <end position="94"/>
    </location>
</feature>
<protein>
    <submittedName>
        <fullName evidence="2">Uncharacterized conserved protein, DUF1330 family</fullName>
    </submittedName>
</protein>
<dbReference type="Proteomes" id="UP000184432">
    <property type="component" value="Unassembled WGS sequence"/>
</dbReference>
<keyword evidence="3" id="KW-1185">Reference proteome</keyword>
<dbReference type="RefSeq" id="WP_073314639.1">
    <property type="nucleotide sequence ID" value="NZ_FQYP01000002.1"/>
</dbReference>
<proteinExistence type="predicted"/>
<evidence type="ECO:0000313" key="3">
    <source>
        <dbReference type="Proteomes" id="UP000184432"/>
    </source>
</evidence>
<dbReference type="SUPFAM" id="SSF54909">
    <property type="entry name" value="Dimeric alpha+beta barrel"/>
    <property type="match status" value="1"/>
</dbReference>
<accession>A0A1M6CFH8</accession>
<dbReference type="PANTHER" id="PTHR41521:SF4">
    <property type="entry name" value="BLR0684 PROTEIN"/>
    <property type="match status" value="1"/>
</dbReference>